<keyword evidence="6 7" id="KW-0472">Membrane</keyword>
<gene>
    <name evidence="9" type="ordered locus">Solca_3568</name>
</gene>
<evidence type="ECO:0000256" key="2">
    <source>
        <dbReference type="ARBA" id="ARBA00022475"/>
    </source>
</evidence>
<feature type="transmembrane region" description="Helical" evidence="7">
    <location>
        <begin position="181"/>
        <end position="199"/>
    </location>
</feature>
<keyword evidence="10" id="KW-1185">Reference proteome</keyword>
<feature type="transmembrane region" description="Helical" evidence="7">
    <location>
        <begin position="77"/>
        <end position="98"/>
    </location>
</feature>
<dbReference type="Pfam" id="PF01569">
    <property type="entry name" value="PAP2"/>
    <property type="match status" value="1"/>
</dbReference>
<dbReference type="HOGENOM" id="CLU_072573_10_1_10"/>
<dbReference type="RefSeq" id="WP_014681795.1">
    <property type="nucleotide sequence ID" value="NC_017770.1"/>
</dbReference>
<evidence type="ECO:0000256" key="3">
    <source>
        <dbReference type="ARBA" id="ARBA00022692"/>
    </source>
</evidence>
<dbReference type="OrthoDB" id="9773582at2"/>
<keyword evidence="2" id="KW-1003">Cell membrane</keyword>
<name>H8KSM1_SOLCM</name>
<dbReference type="Proteomes" id="UP000007590">
    <property type="component" value="Chromosome"/>
</dbReference>
<keyword evidence="4" id="KW-0378">Hydrolase</keyword>
<dbReference type="STRING" id="929556.Solca_3568"/>
<dbReference type="EMBL" id="CP003349">
    <property type="protein sequence ID" value="AFD08572.1"/>
    <property type="molecule type" value="Genomic_DNA"/>
</dbReference>
<evidence type="ECO:0000256" key="6">
    <source>
        <dbReference type="ARBA" id="ARBA00023136"/>
    </source>
</evidence>
<feature type="transmembrane region" description="Helical" evidence="7">
    <location>
        <begin position="151"/>
        <end position="169"/>
    </location>
</feature>
<dbReference type="GO" id="GO:0016787">
    <property type="term" value="F:hydrolase activity"/>
    <property type="evidence" value="ECO:0007669"/>
    <property type="project" value="UniProtKB-KW"/>
</dbReference>
<dbReference type="SUPFAM" id="SSF48317">
    <property type="entry name" value="Acid phosphatase/Vanadium-dependent haloperoxidase"/>
    <property type="match status" value="1"/>
</dbReference>
<dbReference type="PANTHER" id="PTHR14969:SF62">
    <property type="entry name" value="DECAPRENYLPHOSPHORYL-5-PHOSPHORIBOSE PHOSPHATASE RV3807C-RELATED"/>
    <property type="match status" value="1"/>
</dbReference>
<accession>H8KSM1</accession>
<evidence type="ECO:0000256" key="4">
    <source>
        <dbReference type="ARBA" id="ARBA00022801"/>
    </source>
</evidence>
<evidence type="ECO:0000256" key="7">
    <source>
        <dbReference type="SAM" id="Phobius"/>
    </source>
</evidence>
<evidence type="ECO:0000259" key="8">
    <source>
        <dbReference type="SMART" id="SM00014"/>
    </source>
</evidence>
<reference evidence="9" key="1">
    <citation type="submission" date="2012-02" db="EMBL/GenBank/DDBJ databases">
        <title>The complete genome of Solitalea canadensis DSM 3403.</title>
        <authorList>
            <consortium name="US DOE Joint Genome Institute (JGI-PGF)"/>
            <person name="Lucas S."/>
            <person name="Copeland A."/>
            <person name="Lapidus A."/>
            <person name="Glavina del Rio T."/>
            <person name="Dalin E."/>
            <person name="Tice H."/>
            <person name="Bruce D."/>
            <person name="Goodwin L."/>
            <person name="Pitluck S."/>
            <person name="Peters L."/>
            <person name="Ovchinnikova G."/>
            <person name="Lu M."/>
            <person name="Kyrpides N."/>
            <person name="Mavromatis K."/>
            <person name="Ivanova N."/>
            <person name="Brettin T."/>
            <person name="Detter J.C."/>
            <person name="Han C."/>
            <person name="Larimer F."/>
            <person name="Land M."/>
            <person name="Hauser L."/>
            <person name="Markowitz V."/>
            <person name="Cheng J.-F."/>
            <person name="Hugenholtz P."/>
            <person name="Woyke T."/>
            <person name="Wu D."/>
            <person name="Spring S."/>
            <person name="Schroeder M."/>
            <person name="Kopitz M."/>
            <person name="Brambilla E."/>
            <person name="Klenk H.-P."/>
            <person name="Eisen J.A."/>
        </authorList>
    </citation>
    <scope>NUCLEOTIDE SEQUENCE</scope>
    <source>
        <strain evidence="9">DSM 3403</strain>
    </source>
</reference>
<evidence type="ECO:0000313" key="10">
    <source>
        <dbReference type="Proteomes" id="UP000007590"/>
    </source>
</evidence>
<feature type="transmembrane region" description="Helical" evidence="7">
    <location>
        <begin position="12"/>
        <end position="29"/>
    </location>
</feature>
<dbReference type="eggNOG" id="COG0671">
    <property type="taxonomic scope" value="Bacteria"/>
</dbReference>
<organism evidence="9 10">
    <name type="scientific">Solitalea canadensis (strain ATCC 29591 / DSM 3403 / JCM 21819 / LMG 8368 / NBRC 15130 / NCIMB 12057 / USAM 9D)</name>
    <name type="common">Flexibacter canadensis</name>
    <dbReference type="NCBI Taxonomy" id="929556"/>
    <lineage>
        <taxon>Bacteria</taxon>
        <taxon>Pseudomonadati</taxon>
        <taxon>Bacteroidota</taxon>
        <taxon>Sphingobacteriia</taxon>
        <taxon>Sphingobacteriales</taxon>
        <taxon>Sphingobacteriaceae</taxon>
        <taxon>Solitalea</taxon>
    </lineage>
</organism>
<keyword evidence="3 7" id="KW-0812">Transmembrane</keyword>
<sequence length="208" mass="23751">MEQLLKSNKVFFGFYTFLVVIALIFLALYGKEGTFLWVNQHNKPLLDKLFFCLTYLGDGVSFVILILVFLFTNKQWFYTSLLSLAATTIVAQLIKLVVHEYRPYMHFHDKVHLHLLSWVNVHQSNSFPSGHTVTAFSMALILSCFVNNKRWSMLFVLLAALAGYSRVYLSQHFLSDVSTGSFIGVTVTLMCVYAVKMYYGTSAIKSLQ</sequence>
<dbReference type="AlphaFoldDB" id="H8KSM1"/>
<dbReference type="InterPro" id="IPR036938">
    <property type="entry name" value="PAP2/HPO_sf"/>
</dbReference>
<dbReference type="SMART" id="SM00014">
    <property type="entry name" value="acidPPc"/>
    <property type="match status" value="1"/>
</dbReference>
<dbReference type="PANTHER" id="PTHR14969">
    <property type="entry name" value="SPHINGOSINE-1-PHOSPHATE PHOSPHOHYDROLASE"/>
    <property type="match status" value="1"/>
</dbReference>
<evidence type="ECO:0000256" key="1">
    <source>
        <dbReference type="ARBA" id="ARBA00004651"/>
    </source>
</evidence>
<feature type="domain" description="Phosphatidic acid phosphatase type 2/haloperoxidase" evidence="8">
    <location>
        <begin position="75"/>
        <end position="192"/>
    </location>
</feature>
<dbReference type="KEGG" id="scn:Solca_3568"/>
<feature type="transmembrane region" description="Helical" evidence="7">
    <location>
        <begin position="49"/>
        <end position="71"/>
    </location>
</feature>
<evidence type="ECO:0000256" key="5">
    <source>
        <dbReference type="ARBA" id="ARBA00022989"/>
    </source>
</evidence>
<dbReference type="GO" id="GO:0005886">
    <property type="term" value="C:plasma membrane"/>
    <property type="evidence" value="ECO:0007669"/>
    <property type="project" value="UniProtKB-SubCell"/>
</dbReference>
<dbReference type="Gene3D" id="1.20.144.10">
    <property type="entry name" value="Phosphatidic acid phosphatase type 2/haloperoxidase"/>
    <property type="match status" value="1"/>
</dbReference>
<comment type="subcellular location">
    <subcellularLocation>
        <location evidence="1">Cell membrane</location>
        <topology evidence="1">Multi-pass membrane protein</topology>
    </subcellularLocation>
</comment>
<proteinExistence type="predicted"/>
<keyword evidence="5 7" id="KW-1133">Transmembrane helix</keyword>
<dbReference type="InterPro" id="IPR000326">
    <property type="entry name" value="PAP2/HPO"/>
</dbReference>
<evidence type="ECO:0000313" key="9">
    <source>
        <dbReference type="EMBL" id="AFD08572.1"/>
    </source>
</evidence>
<protein>
    <submittedName>
        <fullName evidence="9">Membrane-associated phospholipid phosphatase</fullName>
    </submittedName>
</protein>